<name>A0A840RCK9_9NEIS</name>
<evidence type="ECO:0000313" key="1">
    <source>
        <dbReference type="EMBL" id="MBB5191085.1"/>
    </source>
</evidence>
<gene>
    <name evidence="1" type="ORF">HNQ50_001808</name>
</gene>
<dbReference type="Proteomes" id="UP000543030">
    <property type="component" value="Unassembled WGS sequence"/>
</dbReference>
<comment type="caution">
    <text evidence="1">The sequence shown here is derived from an EMBL/GenBank/DDBJ whole genome shotgun (WGS) entry which is preliminary data.</text>
</comment>
<reference evidence="1 2" key="1">
    <citation type="submission" date="2020-08" db="EMBL/GenBank/DDBJ databases">
        <title>Genomic Encyclopedia of Type Strains, Phase IV (KMG-IV): sequencing the most valuable type-strain genomes for metagenomic binning, comparative biology and taxonomic classification.</title>
        <authorList>
            <person name="Goeker M."/>
        </authorList>
    </citation>
    <scope>NUCLEOTIDE SEQUENCE [LARGE SCALE GENOMIC DNA]</scope>
    <source>
        <strain evidence="1 2">DSM 18233</strain>
    </source>
</reference>
<keyword evidence="2" id="KW-1185">Reference proteome</keyword>
<organism evidence="1 2">
    <name type="scientific">Silvimonas terrae</name>
    <dbReference type="NCBI Taxonomy" id="300266"/>
    <lineage>
        <taxon>Bacteria</taxon>
        <taxon>Pseudomonadati</taxon>
        <taxon>Pseudomonadota</taxon>
        <taxon>Betaproteobacteria</taxon>
        <taxon>Neisseriales</taxon>
        <taxon>Chitinibacteraceae</taxon>
        <taxon>Silvimonas</taxon>
    </lineage>
</organism>
<accession>A0A840RCK9</accession>
<proteinExistence type="predicted"/>
<protein>
    <submittedName>
        <fullName evidence="1">Uncharacterized protein</fullName>
    </submittedName>
</protein>
<dbReference type="EMBL" id="JACHHN010000003">
    <property type="protein sequence ID" value="MBB5191085.1"/>
    <property type="molecule type" value="Genomic_DNA"/>
</dbReference>
<sequence>MFRLLDGFEVSFLPFVLATGAQVPLQARAIIIGLGIPLSWRRSWRWIAVVEHRLLADARRMTGQYRQILASPGALGSMPYGVG</sequence>
<dbReference type="RefSeq" id="WP_184099675.1">
    <property type="nucleotide sequence ID" value="NZ_JACHHN010000003.1"/>
</dbReference>
<evidence type="ECO:0000313" key="2">
    <source>
        <dbReference type="Proteomes" id="UP000543030"/>
    </source>
</evidence>
<dbReference type="AlphaFoldDB" id="A0A840RCK9"/>